<dbReference type="GeneID" id="106171762"/>
<dbReference type="Pfam" id="PF25454">
    <property type="entry name" value="zf-C3HC4_IRF-2BP1_2"/>
    <property type="match status" value="1"/>
</dbReference>
<dbReference type="CDD" id="cd16511">
    <property type="entry name" value="vRING-HC_IRF2BP1-like"/>
    <property type="match status" value="1"/>
</dbReference>
<dbReference type="KEGG" id="lak:106171762"/>
<protein>
    <submittedName>
        <fullName evidence="9">Interferon regulatory factor 2-binding protein-like</fullName>
    </submittedName>
</protein>
<dbReference type="SUPFAM" id="SSF57850">
    <property type="entry name" value="RING/U-box"/>
    <property type="match status" value="1"/>
</dbReference>
<comment type="similarity">
    <text evidence="2">Belongs to the IRF2BP family.</text>
</comment>
<dbReference type="RefSeq" id="XP_013407679.1">
    <property type="nucleotide sequence ID" value="XM_013552225.1"/>
</dbReference>
<feature type="domain" description="IRF-2BP1/2-like middle" evidence="7">
    <location>
        <begin position="209"/>
        <end position="343"/>
    </location>
</feature>
<dbReference type="InterPro" id="IPR058682">
    <property type="entry name" value="IRF-2BP1/2-like_M"/>
</dbReference>
<dbReference type="STRING" id="7574.A0A1S3JCR6"/>
<dbReference type="OrthoDB" id="45007at2759"/>
<evidence type="ECO:0000256" key="3">
    <source>
        <dbReference type="ARBA" id="ARBA00023242"/>
    </source>
</evidence>
<organism evidence="8 9">
    <name type="scientific">Lingula anatina</name>
    <name type="common">Brachiopod</name>
    <name type="synonym">Lingula unguis</name>
    <dbReference type="NCBI Taxonomy" id="7574"/>
    <lineage>
        <taxon>Eukaryota</taxon>
        <taxon>Metazoa</taxon>
        <taxon>Spiralia</taxon>
        <taxon>Lophotrochozoa</taxon>
        <taxon>Brachiopoda</taxon>
        <taxon>Linguliformea</taxon>
        <taxon>Lingulata</taxon>
        <taxon>Lingulida</taxon>
        <taxon>Linguloidea</taxon>
        <taxon>Lingulidae</taxon>
        <taxon>Lingula</taxon>
    </lineage>
</organism>
<dbReference type="InParanoid" id="A0A1S3JCR6"/>
<dbReference type="InterPro" id="IPR044882">
    <property type="entry name" value="I2BP1/2_C3HC4-RING_sf"/>
</dbReference>
<accession>A0A1S3JCR6</accession>
<feature type="domain" description="Interferon regulatory factor 2-binding protein 1/2-like C3HC4 zinc finger" evidence="6">
    <location>
        <begin position="524"/>
        <end position="595"/>
    </location>
</feature>
<dbReference type="GO" id="GO:0005634">
    <property type="term" value="C:nucleus"/>
    <property type="evidence" value="ECO:0007669"/>
    <property type="project" value="UniProtKB-SubCell"/>
</dbReference>
<dbReference type="InterPro" id="IPR022750">
    <property type="entry name" value="IRF-2BP1_2-like_Znf"/>
</dbReference>
<proteinExistence type="inferred from homology"/>
<comment type="subcellular location">
    <subcellularLocation>
        <location evidence="1">Nucleus</location>
    </subcellularLocation>
</comment>
<evidence type="ECO:0000259" key="6">
    <source>
        <dbReference type="Pfam" id="PF25454"/>
    </source>
</evidence>
<evidence type="ECO:0000313" key="9">
    <source>
        <dbReference type="RefSeq" id="XP_013407679.1"/>
    </source>
</evidence>
<evidence type="ECO:0000259" key="5">
    <source>
        <dbReference type="Pfam" id="PF11261"/>
    </source>
</evidence>
<feature type="compositionally biased region" description="Basic and acidic residues" evidence="4">
    <location>
        <begin position="185"/>
        <end position="194"/>
    </location>
</feature>
<evidence type="ECO:0000256" key="4">
    <source>
        <dbReference type="SAM" id="MobiDB-lite"/>
    </source>
</evidence>
<feature type="compositionally biased region" description="Pro residues" evidence="4">
    <location>
        <begin position="154"/>
        <end position="166"/>
    </location>
</feature>
<dbReference type="Gene3D" id="1.10.10.1580">
    <property type="entry name" value="Interferon regulatory factor 2-binding protein"/>
    <property type="match status" value="1"/>
</dbReference>
<dbReference type="InterPro" id="IPR057414">
    <property type="entry name" value="Zf-C3HC4_IRF-2BP1_2"/>
</dbReference>
<dbReference type="PANTHER" id="PTHR10816">
    <property type="entry name" value="MYELIN TRANSCRIPTION FACTOR 1-RELATED"/>
    <property type="match status" value="1"/>
</dbReference>
<evidence type="ECO:0000313" key="8">
    <source>
        <dbReference type="Proteomes" id="UP000085678"/>
    </source>
</evidence>
<evidence type="ECO:0000259" key="7">
    <source>
        <dbReference type="Pfam" id="PF25457"/>
    </source>
</evidence>
<keyword evidence="3" id="KW-0539">Nucleus</keyword>
<gene>
    <name evidence="9" type="primary">LOC106171762</name>
</gene>
<dbReference type="GO" id="GO:0006357">
    <property type="term" value="P:regulation of transcription by RNA polymerase II"/>
    <property type="evidence" value="ECO:0007669"/>
    <property type="project" value="TreeGrafter"/>
</dbReference>
<feature type="region of interest" description="Disordered" evidence="4">
    <location>
        <begin position="423"/>
        <end position="458"/>
    </location>
</feature>
<dbReference type="Proteomes" id="UP000085678">
    <property type="component" value="Unplaced"/>
</dbReference>
<dbReference type="AlphaFoldDB" id="A0A1S3JCR6"/>
<feature type="region of interest" description="Disordered" evidence="4">
    <location>
        <begin position="185"/>
        <end position="214"/>
    </location>
</feature>
<feature type="region of interest" description="Disordered" evidence="4">
    <location>
        <begin position="379"/>
        <end position="407"/>
    </location>
</feature>
<dbReference type="Pfam" id="PF25457">
    <property type="entry name" value="IRF-2BP1_2_M"/>
    <property type="match status" value="1"/>
</dbReference>
<evidence type="ECO:0000256" key="1">
    <source>
        <dbReference type="ARBA" id="ARBA00004123"/>
    </source>
</evidence>
<dbReference type="Pfam" id="PF11261">
    <property type="entry name" value="IRF-2BP1_2"/>
    <property type="match status" value="1"/>
</dbReference>
<dbReference type="FunCoup" id="A0A1S3JCR6">
    <property type="interactions" value="1691"/>
</dbReference>
<feature type="region of interest" description="Disordered" evidence="4">
    <location>
        <begin position="123"/>
        <end position="172"/>
    </location>
</feature>
<dbReference type="PANTHER" id="PTHR10816:SF19">
    <property type="entry name" value="PROTEIN INTERACTING WITH TTK69 AND SIN3A, ISOFORM D"/>
    <property type="match status" value="1"/>
</dbReference>
<sequence length="610" mass="67127">MSMPHRTQRQHCYLCDLPRTPWAMLHDFSEPVCRGCVNYEGPDRIEMVIEAARQMKRAHGFESQRKQLHPPSQANMAASRGGPPEIPHGELRPGIPAGIPGMERFEARSRAMLPVEYVPAGQRGPHALPLPHQRNRPEERVSPITSGRGGGGHPPGPGHHALPPPQSRMAPSSTTLGLMENIQGKREGDERESPGHVSSGDEVSRRPPTVEELNARPPIVRETLSVLCSCTPFEVRFKKDTSLRARVISFDAGHKPGIDYELKIFVEYPTGSGNVYNSASGVARQMYQDCMKDMGKGLSSGFKYLEYEMKHGTGDWHLLGDMLPEPVRFFKEPVKRDILPVPYLDPSCPTLPSPNGTTLPRGIMKGFPRNFFDGQIRKRKASPEPDSQEGPSKVSEEQHKRHQWMQSQAEALKLTIASAGYTASNSCPSSLSSTSPGSNQGSTPPDVTPISQSGPSPMAALMSVTDNIRNPSPRMSSSPNNMILSHHSARDQQLLLRGRHMLQGGDKAVTSNLPESTVSNGEALKCTLCQERLEDTHFVQCPSVGDHKFCFPCSRESIKRQGPGSEVYCPSGKKCPLVGSNVPWAFMQGEIATILGEEYKEFKIKKEKDA</sequence>
<feature type="domain" description="Interferon regulatory factor 2-binding protein 1/2-like zinc finger" evidence="5">
    <location>
        <begin position="8"/>
        <end position="59"/>
    </location>
</feature>
<feature type="region of interest" description="Disordered" evidence="4">
    <location>
        <begin position="62"/>
        <end position="90"/>
    </location>
</feature>
<dbReference type="FunFam" id="1.10.10.1580:FF:000001">
    <property type="entry name" value="interferon regulatory factor 2-binding protein 2"/>
    <property type="match status" value="1"/>
</dbReference>
<reference evidence="9" key="1">
    <citation type="submission" date="2025-08" db="UniProtKB">
        <authorList>
            <consortium name="RefSeq"/>
        </authorList>
    </citation>
    <scope>IDENTIFICATION</scope>
    <source>
        <tissue evidence="9">Gonads</tissue>
    </source>
</reference>
<evidence type="ECO:0000256" key="2">
    <source>
        <dbReference type="ARBA" id="ARBA00010802"/>
    </source>
</evidence>
<dbReference type="GO" id="GO:0003714">
    <property type="term" value="F:transcription corepressor activity"/>
    <property type="evidence" value="ECO:0007669"/>
    <property type="project" value="TreeGrafter"/>
</dbReference>
<name>A0A1S3JCR6_LINAN</name>
<keyword evidence="8" id="KW-1185">Reference proteome</keyword>
<feature type="compositionally biased region" description="Low complexity" evidence="4">
    <location>
        <begin position="424"/>
        <end position="445"/>
    </location>
</feature>